<accession>A0A937KAT6</accession>
<evidence type="ECO:0000313" key="1">
    <source>
        <dbReference type="EMBL" id="MBL6445037.1"/>
    </source>
</evidence>
<sequence length="61" mass="6969">MKSNKKKNNTNKEKLTAENLRGFKGFETIQEEEATHIVNSINQFAAIIADNILNNKAYEEN</sequence>
<dbReference type="AlphaFoldDB" id="A0A937KAT6"/>
<dbReference type="RefSeq" id="WP_202854583.1">
    <property type="nucleotide sequence ID" value="NZ_JAEUGD010000004.1"/>
</dbReference>
<reference evidence="1" key="1">
    <citation type="submission" date="2021-01" db="EMBL/GenBank/DDBJ databases">
        <title>Fulvivirga kasyanovii gen. nov., sp nov., a novel member of the phylum Bacteroidetes isolated from seawater in a mussel farm.</title>
        <authorList>
            <person name="Zhao L.-H."/>
            <person name="Wang Z.-J."/>
        </authorList>
    </citation>
    <scope>NUCLEOTIDE SEQUENCE</scope>
    <source>
        <strain evidence="1">29W222</strain>
    </source>
</reference>
<protein>
    <submittedName>
        <fullName evidence="1">Uncharacterized protein</fullName>
    </submittedName>
</protein>
<comment type="caution">
    <text evidence="1">The sequence shown here is derived from an EMBL/GenBank/DDBJ whole genome shotgun (WGS) entry which is preliminary data.</text>
</comment>
<dbReference type="Proteomes" id="UP000614216">
    <property type="component" value="Unassembled WGS sequence"/>
</dbReference>
<evidence type="ECO:0000313" key="2">
    <source>
        <dbReference type="Proteomes" id="UP000614216"/>
    </source>
</evidence>
<proteinExistence type="predicted"/>
<gene>
    <name evidence="1" type="ORF">JMN32_01870</name>
</gene>
<dbReference type="EMBL" id="JAEUGD010000004">
    <property type="protein sequence ID" value="MBL6445037.1"/>
    <property type="molecule type" value="Genomic_DNA"/>
</dbReference>
<name>A0A937KAT6_9BACT</name>
<keyword evidence="2" id="KW-1185">Reference proteome</keyword>
<organism evidence="1 2">
    <name type="scientific">Fulvivirga marina</name>
    <dbReference type="NCBI Taxonomy" id="2494733"/>
    <lineage>
        <taxon>Bacteria</taxon>
        <taxon>Pseudomonadati</taxon>
        <taxon>Bacteroidota</taxon>
        <taxon>Cytophagia</taxon>
        <taxon>Cytophagales</taxon>
        <taxon>Fulvivirgaceae</taxon>
        <taxon>Fulvivirga</taxon>
    </lineage>
</organism>